<proteinExistence type="predicted"/>
<dbReference type="EMBL" id="JAODAN010000010">
    <property type="protein sequence ID" value="KAK1921581.1"/>
    <property type="molecule type" value="Genomic_DNA"/>
</dbReference>
<accession>A0AAD9FN04</accession>
<dbReference type="PANTHER" id="PTHR21382">
    <property type="entry name" value="NADH-UBIQUINONE OXIDOREDUCTASE SUBUNIT"/>
    <property type="match status" value="1"/>
</dbReference>
<evidence type="ECO:0000256" key="7">
    <source>
        <dbReference type="SAM" id="MobiDB-lite"/>
    </source>
</evidence>
<evidence type="ECO:0000256" key="6">
    <source>
        <dbReference type="ARBA" id="ARBA00023136"/>
    </source>
</evidence>
<keyword evidence="3" id="KW-0999">Mitochondrion inner membrane</keyword>
<reference evidence="8" key="1">
    <citation type="submission" date="2023-02" db="EMBL/GenBank/DDBJ databases">
        <title>Identification and recombinant expression of a fungal hydrolase from Papiliotrema laurentii that hydrolyzes apple cutin and clears colloidal polyester polyurethane.</title>
        <authorList>
            <consortium name="DOE Joint Genome Institute"/>
            <person name="Roman V.A."/>
            <person name="Bojanowski C."/>
            <person name="Crable B.R."/>
            <person name="Wagner D.N."/>
            <person name="Hung C.S."/>
            <person name="Nadeau L.J."/>
            <person name="Schratz L."/>
            <person name="Haridas S."/>
            <person name="Pangilinan J."/>
            <person name="Lipzen A."/>
            <person name="Na H."/>
            <person name="Yan M."/>
            <person name="Ng V."/>
            <person name="Grigoriev I.V."/>
            <person name="Spatafora J.W."/>
            <person name="Barlow D."/>
            <person name="Biffinger J."/>
            <person name="Kelley-Loughnane N."/>
            <person name="Varaljay V.A."/>
            <person name="Crookes-Goodson W.J."/>
        </authorList>
    </citation>
    <scope>NUCLEOTIDE SEQUENCE</scope>
    <source>
        <strain evidence="8">5307AH</strain>
    </source>
</reference>
<evidence type="ECO:0000256" key="4">
    <source>
        <dbReference type="ARBA" id="ARBA00022989"/>
    </source>
</evidence>
<dbReference type="InterPro" id="IPR039205">
    <property type="entry name" value="NDUFA11"/>
</dbReference>
<dbReference type="AlphaFoldDB" id="A0AAD9FN04"/>
<keyword evidence="5" id="KW-0496">Mitochondrion</keyword>
<organism evidence="8 9">
    <name type="scientific">Papiliotrema laurentii</name>
    <name type="common">Cryptococcus laurentii</name>
    <dbReference type="NCBI Taxonomy" id="5418"/>
    <lineage>
        <taxon>Eukaryota</taxon>
        <taxon>Fungi</taxon>
        <taxon>Dikarya</taxon>
        <taxon>Basidiomycota</taxon>
        <taxon>Agaricomycotina</taxon>
        <taxon>Tremellomycetes</taxon>
        <taxon>Tremellales</taxon>
        <taxon>Rhynchogastremaceae</taxon>
        <taxon>Papiliotrema</taxon>
    </lineage>
</organism>
<keyword evidence="4" id="KW-1133">Transmembrane helix</keyword>
<comment type="caution">
    <text evidence="8">The sequence shown here is derived from an EMBL/GenBank/DDBJ whole genome shotgun (WGS) entry which is preliminary data.</text>
</comment>
<comment type="subcellular location">
    <subcellularLocation>
        <location evidence="1">Mitochondrion inner membrane</location>
        <topology evidence="1">Multi-pass membrane protein</topology>
    </subcellularLocation>
</comment>
<gene>
    <name evidence="8" type="ORF">DB88DRAFT_474745</name>
</gene>
<dbReference type="GO" id="GO:0006120">
    <property type="term" value="P:mitochondrial electron transport, NADH to ubiquinone"/>
    <property type="evidence" value="ECO:0007669"/>
    <property type="project" value="InterPro"/>
</dbReference>
<evidence type="ECO:0000313" key="9">
    <source>
        <dbReference type="Proteomes" id="UP001182556"/>
    </source>
</evidence>
<keyword evidence="6" id="KW-0472">Membrane</keyword>
<name>A0AAD9FN04_PAPLA</name>
<evidence type="ECO:0000256" key="3">
    <source>
        <dbReference type="ARBA" id="ARBA00022792"/>
    </source>
</evidence>
<dbReference type="GO" id="GO:0005743">
    <property type="term" value="C:mitochondrial inner membrane"/>
    <property type="evidence" value="ECO:0007669"/>
    <property type="project" value="UniProtKB-SubCell"/>
</dbReference>
<evidence type="ECO:0000256" key="5">
    <source>
        <dbReference type="ARBA" id="ARBA00023128"/>
    </source>
</evidence>
<dbReference type="Proteomes" id="UP001182556">
    <property type="component" value="Unassembled WGS sequence"/>
</dbReference>
<dbReference type="PANTHER" id="PTHR21382:SF1">
    <property type="entry name" value="NADH DEHYDROGENASE [UBIQUINONE] 1 ALPHA SUBCOMPLEX SUBUNIT 11"/>
    <property type="match status" value="1"/>
</dbReference>
<dbReference type="GO" id="GO:0045271">
    <property type="term" value="C:respiratory chain complex I"/>
    <property type="evidence" value="ECO:0007669"/>
    <property type="project" value="InterPro"/>
</dbReference>
<evidence type="ECO:0000313" key="8">
    <source>
        <dbReference type="EMBL" id="KAK1921581.1"/>
    </source>
</evidence>
<evidence type="ECO:0000256" key="2">
    <source>
        <dbReference type="ARBA" id="ARBA00022692"/>
    </source>
</evidence>
<keyword evidence="9" id="KW-1185">Reference proteome</keyword>
<protein>
    <recommendedName>
        <fullName evidence="10">NADH dehydrogenase [ubiquinone] 1 alpha subcomplex subunit 11</fullName>
    </recommendedName>
</protein>
<evidence type="ECO:0008006" key="10">
    <source>
        <dbReference type="Google" id="ProtNLM"/>
    </source>
</evidence>
<feature type="region of interest" description="Disordered" evidence="7">
    <location>
        <begin position="161"/>
        <end position="194"/>
    </location>
</feature>
<evidence type="ECO:0000256" key="1">
    <source>
        <dbReference type="ARBA" id="ARBA00004448"/>
    </source>
</evidence>
<keyword evidence="2" id="KW-0812">Transmembrane</keyword>
<sequence length="194" mass="19785">MSAPHPLLPPMPSASAASSSASFSKQFFVASPAEPHMFHPHDTGSIVMRTTMLGAGAGFAVSCFQNALQKHDKGAMGVFTRTGGSIAYFTGVAFAFSSAQAIAANVRETDDALNGAIGGCAAGFVAGIYGRSLPAAFGGCAFMGTLIGTFNAAGGSFAGKDTAPTTGVEREEARKSWFKQKKPLLDETPAGQPA</sequence>